<organism evidence="1 2">
    <name type="scientific">Paraburkholderia phytofirmans OLGA172</name>
    <dbReference type="NCBI Taxonomy" id="1417228"/>
    <lineage>
        <taxon>Bacteria</taxon>
        <taxon>Pseudomonadati</taxon>
        <taxon>Pseudomonadota</taxon>
        <taxon>Betaproteobacteria</taxon>
        <taxon>Burkholderiales</taxon>
        <taxon>Burkholderiaceae</taxon>
        <taxon>Paraburkholderia</taxon>
    </lineage>
</organism>
<evidence type="ECO:0000313" key="1">
    <source>
        <dbReference type="EMBL" id="ANB73631.1"/>
    </source>
</evidence>
<dbReference type="EMBL" id="CP014578">
    <property type="protein sequence ID" value="ANB73631.1"/>
    <property type="molecule type" value="Genomic_DNA"/>
</dbReference>
<evidence type="ECO:0000313" key="2">
    <source>
        <dbReference type="Proteomes" id="UP000076852"/>
    </source>
</evidence>
<gene>
    <name evidence="1" type="ORF">AYM40_15645</name>
</gene>
<keyword evidence="2" id="KW-1185">Reference proteome</keyword>
<proteinExistence type="predicted"/>
<name>A0A160FM93_9BURK</name>
<sequence>MSLTVPLRDDITDLPVLNRRIMAIGPQVRDSEEIRFVSDLAKYPFVVLLGEPGSGKTSTLRAEARKEGAVVVTARELIYRNDAGNGASEESVETLYVDAIDEYRSEGDRSDKAWGLTAAMGAVNSRRWRVACRSEDWRSEADIKPFLRLTNNERPVVVQLQALQGEEVLVVLRYLGEEAPEQFIETAYSFGANGLLQTPLSIKLLHRAVEQNGQAWPKGRFDLFSAATKALAVENNDDYEGRLRLSAERRLALAGRISLVMLLSGAEHVWRSNKGKDDAGIDPRRLVDADELGVEISELSDVLDSSLFKGEGRRFEPMHRTIAEFLAARTLARTVLGIDSEAAFPLSRAIALISGFDGSPPTELRGLYAWFAAHLSVLEDNSGADRLIQADAVSVLAYGDASVFPVEARRAILFNLTKEDPYFRASGDWFGTDVVAFGGLACEELAADFSNVLERAEDEGHLLVTVFEVLSTGKPVASVRPLLLTIVLDVDRPEWQRVRAVKAWLNWPDDRSERHELLRVLAQEAPSIAREKIRVELAVALASGPLDQSIVKSILSSFEECPEDNTVGHLTALQLRMREEPSVEFFDEPVSSWRSKAELRPRSGEVDELLDQVLAATIRHGANLTGERIWRWLCSVDKNIWAAMKRDSSDALAGWLKGGEGRGNELFDAILSSDQPSNGPWLVGNIYTHLTGRHPSAAQIQRLLERARQEATSTLRHHLLSIVVELARSHAMTERSDCFWAVHDVLVGSFEYRDHLTRLIQDDWSLEHPQSSAYRIVREPDDAKTAASNVEKLAPLLPEIAVGNFPEVLRWGADLYFAPNLQDELPIGVDRVIYYSDAQTAAAIVDGCRLVPTGRFAGLTAADIGVADARNQLYPVEFAAIAGVDMMLDAMEFSTLESVRVEIAISILRLSYLAHNQEQRQRLEKWACARIARTPTDSLRCLTEYWRAALAAGAEHLSLTSQLIAETGSVADVVGGVVGTLLTEEKTLPLAVLKQLVHAASRLLSTHDILAMAETAADDESIPLENRTVWKYVAFYLDPQTHHEQFMRDSEGQGLVELFDSFSGNDLASHLAPIGASGRTIREGIAVQLFGKWVSPSSEFEINSAQGRARQIVHKALQWLSASGDQASGDVLRRLEQEPSLAHWRSLTRHALANFKRARRDAYFAHPTPESIKSALLGGPPTNGADLFSVVVEELRRLSKELQSDDVSPWKRYWNVDSDGNPTGPLIENECRDRLLERLRDRLKPYKIAPPMPEARRAYETRADIISLTAIGHTVPVEAKRNNHPDVWTAAATQLQGYANAAGADGHGIYLVFWFGNAPNKTPSRPDGSEGPQTAEHMEAMLIADLPTDIAKRTEVVVFDVSNPEKRAAKAAQKRQRKAL</sequence>
<reference evidence="1 2" key="1">
    <citation type="journal article" date="2016" name="Gene">
        <title>PacBio SMRT assembly of a complex multi-replicon genome reveals chlorocatechol degradative operon in a region of genome plasticity.</title>
        <authorList>
            <person name="Ricker N."/>
            <person name="Shen S.Y."/>
            <person name="Goordial J."/>
            <person name="Jin S."/>
            <person name="Fulthorpe R.R."/>
        </authorList>
    </citation>
    <scope>NUCLEOTIDE SEQUENCE [LARGE SCALE GENOMIC DNA]</scope>
    <source>
        <strain evidence="1 2">OLGA172</strain>
    </source>
</reference>
<accession>A0A160FM93</accession>
<protein>
    <submittedName>
        <fullName evidence="1">Uncharacterized protein</fullName>
    </submittedName>
</protein>
<dbReference type="KEGG" id="buz:AYM40_15645"/>
<dbReference type="Proteomes" id="UP000076852">
    <property type="component" value="Chromosome 1"/>
</dbReference>